<name>A0AAD5D3L5_AMBAR</name>
<dbReference type="InterPro" id="IPR000504">
    <property type="entry name" value="RRM_dom"/>
</dbReference>
<evidence type="ECO:0000256" key="3">
    <source>
        <dbReference type="SAM" id="MobiDB-lite"/>
    </source>
</evidence>
<dbReference type="CDD" id="cd00590">
    <property type="entry name" value="RRM_SF"/>
    <property type="match status" value="1"/>
</dbReference>
<evidence type="ECO:0000313" key="6">
    <source>
        <dbReference type="Proteomes" id="UP001206925"/>
    </source>
</evidence>
<feature type="region of interest" description="Disordered" evidence="3">
    <location>
        <begin position="376"/>
        <end position="428"/>
    </location>
</feature>
<dbReference type="InterPro" id="IPR012677">
    <property type="entry name" value="Nucleotide-bd_a/b_plait_sf"/>
</dbReference>
<dbReference type="Proteomes" id="UP001206925">
    <property type="component" value="Unassembled WGS sequence"/>
</dbReference>
<evidence type="ECO:0000259" key="4">
    <source>
        <dbReference type="PROSITE" id="PS50102"/>
    </source>
</evidence>
<sequence>MPRTRAKANASSTPVKLEEPPKAPKIEPEEQKKYEELLALPPYGSEVYLGGIPLNASEDDLKGFCESVGEVTEVRIMKGKDSSENKGYAFVTFRTKDLASTAIKELNNRELKGRRIKCSTSQAKHKLFIGNVPKNWSLEDMEKVVRRVGPGIESVELLKDPQNSRRNRGFAFVEYYNHACAEYSRQKMSNPKFKLDDNAPTVSWADPKNAESSASSQVKAVYVKNLPKNITQEQLEKIFEHHGKITKVVLPPAKPGHERSRFGFVHFADRSSVLKALKNTEKYELNGQTLECSLAKPQADQKSSGGSSNSQKAAAILPSHPPRIGYGLVGGAYGALGAGYGVPGYSQPLVYGRGPATAGMAMMPMLLPDGRIGYVLQQSGVPPHTPPPQPQQQRGGSGGRSGGSSSGGGRRRGGNDSGGRGRSRYNPY</sequence>
<dbReference type="AlphaFoldDB" id="A0AAD5D3L5"/>
<dbReference type="Gene3D" id="3.30.70.330">
    <property type="match status" value="3"/>
</dbReference>
<feature type="domain" description="RRM" evidence="4">
    <location>
        <begin position="219"/>
        <end position="297"/>
    </location>
</feature>
<dbReference type="SUPFAM" id="SSF54928">
    <property type="entry name" value="RNA-binding domain, RBD"/>
    <property type="match status" value="2"/>
</dbReference>
<feature type="region of interest" description="Disordered" evidence="3">
    <location>
        <begin position="1"/>
        <end position="30"/>
    </location>
</feature>
<keyword evidence="1 2" id="KW-0694">RNA-binding</keyword>
<feature type="domain" description="RRM" evidence="4">
    <location>
        <begin position="125"/>
        <end position="207"/>
    </location>
</feature>
<dbReference type="SMART" id="SM00361">
    <property type="entry name" value="RRM_1"/>
    <property type="match status" value="1"/>
</dbReference>
<evidence type="ECO:0000256" key="1">
    <source>
        <dbReference type="ARBA" id="ARBA00022884"/>
    </source>
</evidence>
<accession>A0AAD5D3L5</accession>
<feature type="compositionally biased region" description="Basic and acidic residues" evidence="3">
    <location>
        <begin position="16"/>
        <end position="30"/>
    </location>
</feature>
<proteinExistence type="predicted"/>
<feature type="compositionally biased region" description="Gly residues" evidence="3">
    <location>
        <begin position="395"/>
        <end position="408"/>
    </location>
</feature>
<feature type="domain" description="RRM" evidence="4">
    <location>
        <begin position="45"/>
        <end position="123"/>
    </location>
</feature>
<organism evidence="5 6">
    <name type="scientific">Ambrosia artemisiifolia</name>
    <name type="common">Common ragweed</name>
    <dbReference type="NCBI Taxonomy" id="4212"/>
    <lineage>
        <taxon>Eukaryota</taxon>
        <taxon>Viridiplantae</taxon>
        <taxon>Streptophyta</taxon>
        <taxon>Embryophyta</taxon>
        <taxon>Tracheophyta</taxon>
        <taxon>Spermatophyta</taxon>
        <taxon>Magnoliopsida</taxon>
        <taxon>eudicotyledons</taxon>
        <taxon>Gunneridae</taxon>
        <taxon>Pentapetalae</taxon>
        <taxon>asterids</taxon>
        <taxon>campanulids</taxon>
        <taxon>Asterales</taxon>
        <taxon>Asteraceae</taxon>
        <taxon>Asteroideae</taxon>
        <taxon>Heliantheae alliance</taxon>
        <taxon>Heliantheae</taxon>
        <taxon>Ambrosia</taxon>
    </lineage>
</organism>
<keyword evidence="6" id="KW-1185">Reference proteome</keyword>
<dbReference type="InterPro" id="IPR003954">
    <property type="entry name" value="RRM_euk-type"/>
</dbReference>
<dbReference type="GO" id="GO:0003723">
    <property type="term" value="F:RNA binding"/>
    <property type="evidence" value="ECO:0007669"/>
    <property type="project" value="UniProtKB-UniRule"/>
</dbReference>
<dbReference type="PANTHER" id="PTHR21245">
    <property type="entry name" value="HETEROGENEOUS NUCLEAR RIBONUCLEOPROTEIN"/>
    <property type="match status" value="1"/>
</dbReference>
<reference evidence="5" key="1">
    <citation type="submission" date="2022-06" db="EMBL/GenBank/DDBJ databases">
        <title>Uncovering the hologenomic basis of an extraordinary plant invasion.</title>
        <authorList>
            <person name="Bieker V.C."/>
            <person name="Martin M.D."/>
            <person name="Gilbert T."/>
            <person name="Hodgins K."/>
            <person name="Battlay P."/>
            <person name="Petersen B."/>
            <person name="Wilson J."/>
        </authorList>
    </citation>
    <scope>NUCLEOTIDE SEQUENCE</scope>
    <source>
        <strain evidence="5">AA19_3_7</strain>
        <tissue evidence="5">Leaf</tissue>
    </source>
</reference>
<dbReference type="EMBL" id="JAMZMK010005635">
    <property type="protein sequence ID" value="KAI7752672.1"/>
    <property type="molecule type" value="Genomic_DNA"/>
</dbReference>
<evidence type="ECO:0000256" key="2">
    <source>
        <dbReference type="PROSITE-ProRule" id="PRU00176"/>
    </source>
</evidence>
<comment type="caution">
    <text evidence="5">The sequence shown here is derived from an EMBL/GenBank/DDBJ whole genome shotgun (WGS) entry which is preliminary data.</text>
</comment>
<dbReference type="FunFam" id="3.30.70.330:FF:000518">
    <property type="entry name" value="RNA-binding (RRM/RBD/RNP motifs) family protein"/>
    <property type="match status" value="1"/>
</dbReference>
<dbReference type="FunFam" id="3.30.70.330:FF:000259">
    <property type="entry name" value="RNA-binding (RRM/RBD/RNP motifs) family protein"/>
    <property type="match status" value="1"/>
</dbReference>
<evidence type="ECO:0000313" key="5">
    <source>
        <dbReference type="EMBL" id="KAI7752672.1"/>
    </source>
</evidence>
<dbReference type="Pfam" id="PF00076">
    <property type="entry name" value="RRM_1"/>
    <property type="match status" value="3"/>
</dbReference>
<protein>
    <recommendedName>
        <fullName evidence="4">RRM domain-containing protein</fullName>
    </recommendedName>
</protein>
<dbReference type="SMART" id="SM00360">
    <property type="entry name" value="RRM"/>
    <property type="match status" value="3"/>
</dbReference>
<dbReference type="InterPro" id="IPR035979">
    <property type="entry name" value="RBD_domain_sf"/>
</dbReference>
<gene>
    <name evidence="5" type="ORF">M8C21_029205</name>
</gene>
<dbReference type="PROSITE" id="PS50102">
    <property type="entry name" value="RRM"/>
    <property type="match status" value="3"/>
</dbReference>